<dbReference type="Proteomes" id="UP001497623">
    <property type="component" value="Unassembled WGS sequence"/>
</dbReference>
<evidence type="ECO:0000313" key="4">
    <source>
        <dbReference type="Proteomes" id="UP001497623"/>
    </source>
</evidence>
<keyword evidence="1" id="KW-0472">Membrane</keyword>
<accession>A0AAV2QFH9</accession>
<feature type="transmembrane region" description="Helical" evidence="1">
    <location>
        <begin position="203"/>
        <end position="224"/>
    </location>
</feature>
<keyword evidence="1" id="KW-1133">Transmembrane helix</keyword>
<feature type="signal peptide" evidence="2">
    <location>
        <begin position="1"/>
        <end position="27"/>
    </location>
</feature>
<keyword evidence="2" id="KW-0732">Signal</keyword>
<proteinExistence type="predicted"/>
<evidence type="ECO:0000313" key="3">
    <source>
        <dbReference type="EMBL" id="CAL4079285.1"/>
    </source>
</evidence>
<protein>
    <submittedName>
        <fullName evidence="3">Uncharacterized protein</fullName>
    </submittedName>
</protein>
<name>A0AAV2QFH9_MEGNR</name>
<evidence type="ECO:0000256" key="1">
    <source>
        <dbReference type="SAM" id="Phobius"/>
    </source>
</evidence>
<keyword evidence="1" id="KW-0812">Transmembrane</keyword>
<dbReference type="EMBL" id="CAXKWB010005622">
    <property type="protein sequence ID" value="CAL4079285.1"/>
    <property type="molecule type" value="Genomic_DNA"/>
</dbReference>
<dbReference type="AlphaFoldDB" id="A0AAV2QFH9"/>
<evidence type="ECO:0000256" key="2">
    <source>
        <dbReference type="SAM" id="SignalP"/>
    </source>
</evidence>
<gene>
    <name evidence="3" type="ORF">MNOR_LOCUS10905</name>
</gene>
<sequence>MAFSNNKPWFSLMSLGIIQLCSTGVWAAVTSPPGCSIHQIGPGRPSPSVNFSDSLVISNLILQQGGVSNNLQVHLQDESGISRAEVFIKENGEMVMNNMPAHHLLAGPSKALPQAPSELYWQHLVLNNIGSHIIIKSLEDKGIMLYAADVGKISTAVINSSYNSTVALHCILVPAEYTIDPVNGNITTYEEPQKTIFHWRESIAWGLLLLSMLSIIFLCMAFCMRRRAITSLQSIVPSFTKFLKRTSSHHPREPSNEMKSDINLQIKREPEEASDPSEISTTGNYIEELQPPSYTTQITELNSVSYDNPSIDNIDHYHKSKVSSSLSHTSNLSHAFQSSSDRSRLTEESSLPFDSRYESQNMQSIHSQELSNVTHKCLTNSFNKI</sequence>
<reference evidence="3 4" key="1">
    <citation type="submission" date="2024-05" db="EMBL/GenBank/DDBJ databases">
        <authorList>
            <person name="Wallberg A."/>
        </authorList>
    </citation>
    <scope>NUCLEOTIDE SEQUENCE [LARGE SCALE GENOMIC DNA]</scope>
</reference>
<feature type="chain" id="PRO_5043360006" evidence="2">
    <location>
        <begin position="28"/>
        <end position="385"/>
    </location>
</feature>
<comment type="caution">
    <text evidence="3">The sequence shown here is derived from an EMBL/GenBank/DDBJ whole genome shotgun (WGS) entry which is preliminary data.</text>
</comment>
<organism evidence="3 4">
    <name type="scientific">Meganyctiphanes norvegica</name>
    <name type="common">Northern krill</name>
    <name type="synonym">Thysanopoda norvegica</name>
    <dbReference type="NCBI Taxonomy" id="48144"/>
    <lineage>
        <taxon>Eukaryota</taxon>
        <taxon>Metazoa</taxon>
        <taxon>Ecdysozoa</taxon>
        <taxon>Arthropoda</taxon>
        <taxon>Crustacea</taxon>
        <taxon>Multicrustacea</taxon>
        <taxon>Malacostraca</taxon>
        <taxon>Eumalacostraca</taxon>
        <taxon>Eucarida</taxon>
        <taxon>Euphausiacea</taxon>
        <taxon>Euphausiidae</taxon>
        <taxon>Meganyctiphanes</taxon>
    </lineage>
</organism>
<keyword evidence="4" id="KW-1185">Reference proteome</keyword>